<dbReference type="InterPro" id="IPR008979">
    <property type="entry name" value="Galactose-bd-like_sf"/>
</dbReference>
<evidence type="ECO:0000313" key="5">
    <source>
        <dbReference type="EMBL" id="PSW18556.1"/>
    </source>
</evidence>
<dbReference type="GO" id="GO:0004252">
    <property type="term" value="F:serine-type endopeptidase activity"/>
    <property type="evidence" value="ECO:0007669"/>
    <property type="project" value="InterPro"/>
</dbReference>
<dbReference type="Pfam" id="PF01483">
    <property type="entry name" value="P_proprotein"/>
    <property type="match status" value="1"/>
</dbReference>
<dbReference type="AlphaFoldDB" id="A0A2T3NQJ6"/>
<feature type="chain" id="PRO_5015780229" description="P/Homo B domain-containing protein" evidence="3">
    <location>
        <begin position="21"/>
        <end position="757"/>
    </location>
</feature>
<evidence type="ECO:0000259" key="4">
    <source>
        <dbReference type="PROSITE" id="PS51829"/>
    </source>
</evidence>
<dbReference type="OrthoDB" id="5289240at2"/>
<comment type="caution">
    <text evidence="5">The sequence shown here is derived from an EMBL/GenBank/DDBJ whole genome shotgun (WGS) entry which is preliminary data.</text>
</comment>
<dbReference type="EMBL" id="PYMA01000010">
    <property type="protein sequence ID" value="PSW18556.1"/>
    <property type="molecule type" value="Genomic_DNA"/>
</dbReference>
<feature type="signal peptide" evidence="3">
    <location>
        <begin position="1"/>
        <end position="20"/>
    </location>
</feature>
<organism evidence="5 6">
    <name type="scientific">Photobacterium sanctipauli</name>
    <dbReference type="NCBI Taxonomy" id="1342794"/>
    <lineage>
        <taxon>Bacteria</taxon>
        <taxon>Pseudomonadati</taxon>
        <taxon>Pseudomonadota</taxon>
        <taxon>Gammaproteobacteria</taxon>
        <taxon>Vibrionales</taxon>
        <taxon>Vibrionaceae</taxon>
        <taxon>Photobacterium</taxon>
    </lineage>
</organism>
<accession>A0A2T3NQJ6</accession>
<protein>
    <recommendedName>
        <fullName evidence="4">P/Homo B domain-containing protein</fullName>
    </recommendedName>
</protein>
<dbReference type="PROSITE" id="PS51829">
    <property type="entry name" value="P_HOMO_B"/>
    <property type="match status" value="1"/>
</dbReference>
<feature type="domain" description="P/Homo B" evidence="4">
    <location>
        <begin position="581"/>
        <end position="714"/>
    </location>
</feature>
<keyword evidence="3" id="KW-0732">Signal</keyword>
<name>A0A2T3NQJ6_9GAMM</name>
<evidence type="ECO:0000313" key="6">
    <source>
        <dbReference type="Proteomes" id="UP000241771"/>
    </source>
</evidence>
<proteinExistence type="predicted"/>
<dbReference type="GO" id="GO:0006508">
    <property type="term" value="P:proteolysis"/>
    <property type="evidence" value="ECO:0007669"/>
    <property type="project" value="UniProtKB-KW"/>
</dbReference>
<evidence type="ECO:0000256" key="3">
    <source>
        <dbReference type="SAM" id="SignalP"/>
    </source>
</evidence>
<sequence length="757" mass="82487">MKKMIVAVAIAAWLPVVGQATEPHLVYPLQTQQINDEDDAKIYIQTRYPATDSLSHRYTKRSLLGRHYNFVQLNPEGEPCAGSIVVSVDNDGQLYRLFNNLTADPAACEVSTPLPPRPHQLLVPPSGEAAEASMQVFDPDPRTSTGQALEEGHSNVDNIYIPAEAYSLAQGIAVTLSGGKLYLANPRVVAVDIESMVELDLGPLQGLVSVESGSDFIFTRDQHEFRDVNAFYHLDHSLRYLEDLGFTGELALFDAPLKVDAQGQSANNSTYLDDVEILAMGVGGVPDSEDGDVVLHELGHAINGSLVPDWQGGDSAGIGEGFSDYWAGAYSYWVQRNRSEKFELDIFANWDGIAGAMKSQRSLNDSDARYSPEFDYRAHVSVLGTLSDQLWSTPLFQSLKQAVQHHGEAAFDELNRSILEGFAGMGDGVKMYDLARSTVDAAARLYPDKTYASILEQHFKYHRIIRDEVELVASSSVISANDNGSVSLPAMLVNTSGHLLDSFRAVLHSPELNWQHEMSVKPVAEGGAHLLMADIPLPDSLQCGAKVSLNASITTARDSAQQSRTSEQQLSFVYGQPVLKLGTQQVESVLADARLSPQGDKLLLGENLYALKVDTGAVAQDFAIYLSLEHRRLSDLNVVLRTPSGSSISLLNYQAIPVSEYEYLFTVDSLPALGDWLGQPMSGNWTLEITDRVEGEAGKLISWGIGPLKGYQCNNHSEENKEITPSVPGSSGGSINLLTLLAALMLAAVRSTRKYTQ</sequence>
<dbReference type="Proteomes" id="UP000241771">
    <property type="component" value="Unassembled WGS sequence"/>
</dbReference>
<dbReference type="InterPro" id="IPR002884">
    <property type="entry name" value="P_dom"/>
</dbReference>
<evidence type="ECO:0000256" key="1">
    <source>
        <dbReference type="ARBA" id="ARBA00022670"/>
    </source>
</evidence>
<keyword evidence="1" id="KW-0645">Protease</keyword>
<reference evidence="5 6" key="1">
    <citation type="submission" date="2018-01" db="EMBL/GenBank/DDBJ databases">
        <title>Whole genome sequencing of Histamine producing bacteria.</title>
        <authorList>
            <person name="Butler K."/>
        </authorList>
    </citation>
    <scope>NUCLEOTIDE SEQUENCE [LARGE SCALE GENOMIC DNA]</scope>
    <source>
        <strain evidence="5 6">DSM 100436</strain>
    </source>
</reference>
<keyword evidence="2" id="KW-0378">Hydrolase</keyword>
<evidence type="ECO:0000256" key="2">
    <source>
        <dbReference type="ARBA" id="ARBA00022801"/>
    </source>
</evidence>
<keyword evidence="6" id="KW-1185">Reference proteome</keyword>
<dbReference type="RefSeq" id="WP_036822616.1">
    <property type="nucleotide sequence ID" value="NZ_JGVO01000411.1"/>
</dbReference>
<dbReference type="SUPFAM" id="SSF55486">
    <property type="entry name" value="Metalloproteases ('zincins'), catalytic domain"/>
    <property type="match status" value="1"/>
</dbReference>
<gene>
    <name evidence="5" type="ORF">C9I98_15905</name>
</gene>
<dbReference type="SUPFAM" id="SSF49785">
    <property type="entry name" value="Galactose-binding domain-like"/>
    <property type="match status" value="1"/>
</dbReference>
<dbReference type="Gene3D" id="2.60.120.260">
    <property type="entry name" value="Galactose-binding domain-like"/>
    <property type="match status" value="1"/>
</dbReference>